<evidence type="ECO:0000256" key="1">
    <source>
        <dbReference type="SAM" id="MobiDB-lite"/>
    </source>
</evidence>
<feature type="compositionally biased region" description="Polar residues" evidence="1">
    <location>
        <begin position="211"/>
        <end position="228"/>
    </location>
</feature>
<dbReference type="AlphaFoldDB" id="A0A1S3JP77"/>
<name>A0A1S3JP77_LINAN</name>
<reference evidence="3" key="1">
    <citation type="submission" date="2025-08" db="UniProtKB">
        <authorList>
            <consortium name="RefSeq"/>
        </authorList>
    </citation>
    <scope>IDENTIFICATION</scope>
    <source>
        <tissue evidence="3">Gonads</tissue>
    </source>
</reference>
<dbReference type="InParanoid" id="A0A1S3JP77"/>
<gene>
    <name evidence="3" type="primary">LOC106174932</name>
</gene>
<dbReference type="Proteomes" id="UP000085678">
    <property type="component" value="Unplaced"/>
</dbReference>
<evidence type="ECO:0000313" key="2">
    <source>
        <dbReference type="Proteomes" id="UP000085678"/>
    </source>
</evidence>
<feature type="compositionally biased region" description="Basic and acidic residues" evidence="1">
    <location>
        <begin position="177"/>
        <end position="191"/>
    </location>
</feature>
<organism evidence="2 3">
    <name type="scientific">Lingula anatina</name>
    <name type="common">Brachiopod</name>
    <name type="synonym">Lingula unguis</name>
    <dbReference type="NCBI Taxonomy" id="7574"/>
    <lineage>
        <taxon>Eukaryota</taxon>
        <taxon>Metazoa</taxon>
        <taxon>Spiralia</taxon>
        <taxon>Lophotrochozoa</taxon>
        <taxon>Brachiopoda</taxon>
        <taxon>Linguliformea</taxon>
        <taxon>Lingulata</taxon>
        <taxon>Lingulida</taxon>
        <taxon>Linguloidea</taxon>
        <taxon>Lingulidae</taxon>
        <taxon>Lingula</taxon>
    </lineage>
</organism>
<feature type="region of interest" description="Disordered" evidence="1">
    <location>
        <begin position="142"/>
        <end position="228"/>
    </location>
</feature>
<feature type="compositionally biased region" description="Basic and acidic residues" evidence="1">
    <location>
        <begin position="13"/>
        <end position="28"/>
    </location>
</feature>
<feature type="region of interest" description="Disordered" evidence="1">
    <location>
        <begin position="1"/>
        <end position="33"/>
    </location>
</feature>
<dbReference type="GeneID" id="106174932"/>
<dbReference type="RefSeq" id="XP_013412163.1">
    <property type="nucleotide sequence ID" value="XM_013556709.1"/>
</dbReference>
<dbReference type="KEGG" id="lak:106174932"/>
<feature type="region of interest" description="Disordered" evidence="1">
    <location>
        <begin position="107"/>
        <end position="127"/>
    </location>
</feature>
<accession>A0A1S3JP77</accession>
<keyword evidence="2" id="KW-1185">Reference proteome</keyword>
<protein>
    <submittedName>
        <fullName evidence="3">Proline-rich protein 11</fullName>
    </submittedName>
</protein>
<feature type="compositionally biased region" description="Low complexity" evidence="1">
    <location>
        <begin position="144"/>
        <end position="160"/>
    </location>
</feature>
<dbReference type="OrthoDB" id="10066480at2759"/>
<sequence length="228" mass="25101">MTQSRKLVIKKSGQADKLQESRDTERPKVTSAELKQVKLRKVSNPTHGADKLPVSKGGALVTLSDLKNISLRKTNLKGNTSQPEVEKRLPQEIIGIHGRLRKVRINRSPGGTPIVDHQKRLETGSGVTPVLTRALRRKFLYARSPSPKNNEPNSQENSPNGFSDAVTKNIKGSGGKKKAEQMDLVEKRPLLPRENQSDVPIPSPPRKRRSLTTVGHSSSLVTSESFGK</sequence>
<evidence type="ECO:0000313" key="3">
    <source>
        <dbReference type="RefSeq" id="XP_013412163.1"/>
    </source>
</evidence>
<proteinExistence type="predicted"/>